<evidence type="ECO:0000256" key="1">
    <source>
        <dbReference type="ARBA" id="ARBA00023002"/>
    </source>
</evidence>
<dbReference type="InterPro" id="IPR001017">
    <property type="entry name" value="DH_E1"/>
</dbReference>
<dbReference type="GO" id="GO:0044272">
    <property type="term" value="P:sulfur compound biosynthetic process"/>
    <property type="evidence" value="ECO:0007669"/>
    <property type="project" value="UniProtKB-ARBA"/>
</dbReference>
<evidence type="ECO:0000256" key="2">
    <source>
        <dbReference type="SAM" id="MobiDB-lite"/>
    </source>
</evidence>
<dbReference type="InterPro" id="IPR050771">
    <property type="entry name" value="Alpha-ketoacid_DH_E1_comp"/>
</dbReference>
<dbReference type="PANTHER" id="PTHR43380">
    <property type="entry name" value="2-OXOISOVALERATE DEHYDROGENASE SUBUNIT ALPHA, MITOCHONDRIAL"/>
    <property type="match status" value="1"/>
</dbReference>
<dbReference type="CDD" id="cd02000">
    <property type="entry name" value="TPP_E1_PDC_ADC_BCADC"/>
    <property type="match status" value="1"/>
</dbReference>
<gene>
    <name evidence="4" type="primary">pdhA</name>
    <name evidence="4" type="ORF">ACFOZ7_17430</name>
</gene>
<comment type="caution">
    <text evidence="4">The sequence shown here is derived from an EMBL/GenBank/DDBJ whole genome shotgun (WGS) entry which is preliminary data.</text>
</comment>
<dbReference type="Gene3D" id="3.40.50.970">
    <property type="match status" value="1"/>
</dbReference>
<reference evidence="4 5" key="1">
    <citation type="journal article" date="2014" name="Int. J. Syst. Evol. Microbiol.">
        <title>Complete genome sequence of Corynebacterium casei LMG S-19264T (=DSM 44701T), isolated from a smear-ripened cheese.</title>
        <authorList>
            <consortium name="US DOE Joint Genome Institute (JGI-PGF)"/>
            <person name="Walter F."/>
            <person name="Albersmeier A."/>
            <person name="Kalinowski J."/>
            <person name="Ruckert C."/>
        </authorList>
    </citation>
    <scope>NUCLEOTIDE SEQUENCE [LARGE SCALE GENOMIC DNA]</scope>
    <source>
        <strain evidence="4 5">IBRC-M 10912</strain>
    </source>
</reference>
<dbReference type="PANTHER" id="PTHR43380:SF1">
    <property type="entry name" value="2-OXOISOVALERATE DEHYDROGENASE SUBUNIT ALPHA, MITOCHONDRIAL"/>
    <property type="match status" value="1"/>
</dbReference>
<dbReference type="InterPro" id="IPR029061">
    <property type="entry name" value="THDP-binding"/>
</dbReference>
<dbReference type="InterPro" id="IPR017596">
    <property type="entry name" value="PdhA/BkdA"/>
</dbReference>
<feature type="compositionally biased region" description="Basic and acidic residues" evidence="2">
    <location>
        <begin position="9"/>
        <end position="30"/>
    </location>
</feature>
<dbReference type="GeneID" id="71854132"/>
<dbReference type="EMBL" id="JBHSDJ010000126">
    <property type="protein sequence ID" value="MFC4248685.1"/>
    <property type="molecule type" value="Genomic_DNA"/>
</dbReference>
<dbReference type="Proteomes" id="UP001595821">
    <property type="component" value="Unassembled WGS sequence"/>
</dbReference>
<evidence type="ECO:0000313" key="4">
    <source>
        <dbReference type="EMBL" id="MFC4248685.1"/>
    </source>
</evidence>
<feature type="domain" description="Dehydrogenase E1 component" evidence="3">
    <location>
        <begin position="53"/>
        <end position="336"/>
    </location>
</feature>
<keyword evidence="1" id="KW-0560">Oxidoreductase</keyword>
<name>A0ABD5P3I7_9EURY</name>
<sequence length="381" mass="42838">MANEGQPSADERRRDLFDRAPDEPVRRLSAEGELLGDEPDLSDGTLLEMYADMRLARRFDERMLSLQRQGRLGTYASLAGQEGTQVGSTYALADGDWISYQYREHLAITARGKLSEYLLYWMGHERGNEAIADVNVFPLNISIGSHVPHVTGMGMAARYRGDETVFLTHFGDGATSEGDVHEGLNFAGVFDTPTVFFCNNNQWAISIPREHQTASATIAQKAHAYGFDGVQVDGMDPLAVYEVTNAAVEKARDPADGEPRPTLIEALTYRYGAHTTADDPTVYRDDEEVARWREKDPIDRLERYLRTTGRLDDELSDALEERIEAELAEAIDVAESFEADPESMFEHVYEEPTPRLEDQRESLEALRERHGDEKLVDEESL</sequence>
<dbReference type="SUPFAM" id="SSF52518">
    <property type="entry name" value="Thiamin diphosphate-binding fold (THDP-binding)"/>
    <property type="match status" value="1"/>
</dbReference>
<accession>A0ABD5P3I7</accession>
<feature type="compositionally biased region" description="Basic and acidic residues" evidence="2">
    <location>
        <begin position="344"/>
        <end position="361"/>
    </location>
</feature>
<organism evidence="4 5">
    <name type="scientific">Natribaculum luteum</name>
    <dbReference type="NCBI Taxonomy" id="1586232"/>
    <lineage>
        <taxon>Archaea</taxon>
        <taxon>Methanobacteriati</taxon>
        <taxon>Methanobacteriota</taxon>
        <taxon>Stenosarchaea group</taxon>
        <taxon>Halobacteria</taxon>
        <taxon>Halobacteriales</taxon>
        <taxon>Natrialbaceae</taxon>
        <taxon>Natribaculum</taxon>
    </lineage>
</organism>
<dbReference type="GO" id="GO:0006082">
    <property type="term" value="P:organic acid metabolic process"/>
    <property type="evidence" value="ECO:0007669"/>
    <property type="project" value="UniProtKB-ARBA"/>
</dbReference>
<feature type="region of interest" description="Disordered" evidence="2">
    <location>
        <begin position="336"/>
        <end position="361"/>
    </location>
</feature>
<keyword evidence="4" id="KW-0670">Pyruvate</keyword>
<protein>
    <submittedName>
        <fullName evidence="4">Pyruvate dehydrogenase (Acetyl-transferring) E1 component subunit alpha</fullName>
    </submittedName>
</protein>
<evidence type="ECO:0000259" key="3">
    <source>
        <dbReference type="Pfam" id="PF00676"/>
    </source>
</evidence>
<dbReference type="Pfam" id="PF00676">
    <property type="entry name" value="E1_dh"/>
    <property type="match status" value="1"/>
</dbReference>
<dbReference type="AlphaFoldDB" id="A0ABD5P3I7"/>
<feature type="region of interest" description="Disordered" evidence="2">
    <location>
        <begin position="1"/>
        <end position="33"/>
    </location>
</feature>
<dbReference type="NCBIfam" id="TIGR03181">
    <property type="entry name" value="PDH_E1_alph_x"/>
    <property type="match status" value="1"/>
</dbReference>
<dbReference type="GO" id="GO:0016491">
    <property type="term" value="F:oxidoreductase activity"/>
    <property type="evidence" value="ECO:0007669"/>
    <property type="project" value="UniProtKB-KW"/>
</dbReference>
<evidence type="ECO:0000313" key="5">
    <source>
        <dbReference type="Proteomes" id="UP001595821"/>
    </source>
</evidence>
<proteinExistence type="predicted"/>
<dbReference type="RefSeq" id="WP_246966224.1">
    <property type="nucleotide sequence ID" value="NZ_CP095397.1"/>
</dbReference>